<evidence type="ECO:0000313" key="8">
    <source>
        <dbReference type="EMBL" id="ESS68172.1"/>
    </source>
</evidence>
<organism evidence="8 9">
    <name type="scientific">Trypanosoma cruzi Dm28c</name>
    <dbReference type="NCBI Taxonomy" id="1416333"/>
    <lineage>
        <taxon>Eukaryota</taxon>
        <taxon>Discoba</taxon>
        <taxon>Euglenozoa</taxon>
        <taxon>Kinetoplastea</taxon>
        <taxon>Metakinetoplastina</taxon>
        <taxon>Trypanosomatida</taxon>
        <taxon>Trypanosomatidae</taxon>
        <taxon>Trypanosoma</taxon>
        <taxon>Schizotrypanum</taxon>
    </lineage>
</organism>
<keyword evidence="7" id="KW-1133">Transmembrane helix</keyword>
<dbReference type="PANTHER" id="PTHR31814:SF2">
    <property type="entry name" value="PHOSPHOMEVALONATE KINASE"/>
    <property type="match status" value="1"/>
</dbReference>
<keyword evidence="5" id="KW-0418">Kinase</keyword>
<evidence type="ECO:0000256" key="5">
    <source>
        <dbReference type="ARBA" id="ARBA00022777"/>
    </source>
</evidence>
<sequence>MDFFSLEVNTSSACLFVFLDDFSRMNLRYASRMAVAFFFLSNLLFLSFDFFFLFPFSPPSPFFPLRRFCDANGHLCSRVSKHPYLRVYISLSVSVALSEALFYIAHPRWRRKSFCFVSRRCNCHLFLPPSMDTAIATTRASSSGKVLILGGYLIVEAPNVGISVGTTARFETRLLTTRDAAKGRCCVRIHSPQFGKEFAFECTVESTPEPAVSVAQTEGTNSPFLRYSVLYTVAAAISRGGNVFKELTLELLADNDFYSQRNYLESQGKEVTAANLRLLPPHLPLVGDVSKTGLGSSAAMTTSMVACLYRLLTAQSISDNNENNTAAKTDKSAEKEIVHRVAQVAHSVAQGKIGSGFRRLHSGIRNLCVPPLSGKIC</sequence>
<evidence type="ECO:0000256" key="2">
    <source>
        <dbReference type="ARBA" id="ARBA00012958"/>
    </source>
</evidence>
<evidence type="ECO:0000256" key="6">
    <source>
        <dbReference type="ARBA" id="ARBA00022840"/>
    </source>
</evidence>
<evidence type="ECO:0000256" key="3">
    <source>
        <dbReference type="ARBA" id="ARBA00022679"/>
    </source>
</evidence>
<dbReference type="PANTHER" id="PTHR31814">
    <property type="match status" value="1"/>
</dbReference>
<comment type="pathway">
    <text evidence="1">Isoprenoid biosynthesis; isopentenyl diphosphate biosynthesis via mevalonate pathway; isopentenyl diphosphate from (R)-mevalonate: step 2/3.</text>
</comment>
<dbReference type="SUPFAM" id="SSF54211">
    <property type="entry name" value="Ribosomal protein S5 domain 2-like"/>
    <property type="match status" value="1"/>
</dbReference>
<dbReference type="InterPro" id="IPR014721">
    <property type="entry name" value="Ribsml_uS5_D2-typ_fold_subgr"/>
</dbReference>
<name>V5BPT7_TRYCR</name>
<evidence type="ECO:0000256" key="4">
    <source>
        <dbReference type="ARBA" id="ARBA00022741"/>
    </source>
</evidence>
<protein>
    <recommendedName>
        <fullName evidence="2">phosphomevalonate kinase</fullName>
        <ecNumber evidence="2">2.7.4.2</ecNumber>
    </recommendedName>
</protein>
<evidence type="ECO:0000313" key="9">
    <source>
        <dbReference type="Proteomes" id="UP000017861"/>
    </source>
</evidence>
<dbReference type="GO" id="GO:0019287">
    <property type="term" value="P:isopentenyl diphosphate biosynthetic process, mevalonate pathway"/>
    <property type="evidence" value="ECO:0007669"/>
    <property type="project" value="TreeGrafter"/>
</dbReference>
<dbReference type="InterPro" id="IPR020568">
    <property type="entry name" value="Ribosomal_Su5_D2-typ_SF"/>
</dbReference>
<keyword evidence="7" id="KW-0812">Transmembrane</keyword>
<dbReference type="GO" id="GO:0005524">
    <property type="term" value="F:ATP binding"/>
    <property type="evidence" value="ECO:0007669"/>
    <property type="project" value="UniProtKB-KW"/>
</dbReference>
<keyword evidence="3" id="KW-0808">Transferase</keyword>
<keyword evidence="4" id="KW-0547">Nucleotide-binding</keyword>
<dbReference type="Proteomes" id="UP000017861">
    <property type="component" value="Unassembled WGS sequence"/>
</dbReference>
<dbReference type="InterPro" id="IPR035102">
    <property type="entry name" value="Phosphomevalonate_kinase"/>
</dbReference>
<dbReference type="EMBL" id="AYLP01000023">
    <property type="protein sequence ID" value="ESS68172.1"/>
    <property type="molecule type" value="Genomic_DNA"/>
</dbReference>
<dbReference type="Gene3D" id="3.30.230.10">
    <property type="match status" value="1"/>
</dbReference>
<evidence type="ECO:0000256" key="7">
    <source>
        <dbReference type="SAM" id="Phobius"/>
    </source>
</evidence>
<proteinExistence type="predicted"/>
<gene>
    <name evidence="8" type="ORF">TCDM_03152</name>
</gene>
<accession>V5BPT7</accession>
<dbReference type="OrthoDB" id="10262935at2759"/>
<keyword evidence="6" id="KW-0067">ATP-binding</keyword>
<reference evidence="8 9" key="1">
    <citation type="journal article" date="2014" name="Genome Announc.">
        <title>Trypanosoma cruzi Clone Dm28c Draft Genome Sequence.</title>
        <authorList>
            <person name="Grisard E.C."/>
            <person name="Teixeira S.M."/>
            <person name="de Almeida L.G."/>
            <person name="Stoco P.H."/>
            <person name="Gerber A.L."/>
            <person name="Talavera-Lopez C."/>
            <person name="Lima O.C."/>
            <person name="Andersson B."/>
            <person name="de Vasconcelos A.T."/>
        </authorList>
    </citation>
    <scope>NUCLEOTIDE SEQUENCE [LARGE SCALE GENOMIC DNA]</scope>
    <source>
        <strain evidence="8 9">Dm28c</strain>
    </source>
</reference>
<comment type="caution">
    <text evidence="8">The sequence shown here is derived from an EMBL/GenBank/DDBJ whole genome shotgun (WGS) entry which is preliminary data.</text>
</comment>
<dbReference type="AlphaFoldDB" id="V5BPT7"/>
<feature type="transmembrane region" description="Helical" evidence="7">
    <location>
        <begin position="34"/>
        <end position="56"/>
    </location>
</feature>
<dbReference type="GO" id="GO:0004631">
    <property type="term" value="F:phosphomevalonate kinase activity"/>
    <property type="evidence" value="ECO:0007669"/>
    <property type="project" value="UniProtKB-EC"/>
</dbReference>
<evidence type="ECO:0000256" key="1">
    <source>
        <dbReference type="ARBA" id="ARBA00005017"/>
    </source>
</evidence>
<feature type="transmembrane region" description="Helical" evidence="7">
    <location>
        <begin position="87"/>
        <end position="105"/>
    </location>
</feature>
<dbReference type="GO" id="GO:0005777">
    <property type="term" value="C:peroxisome"/>
    <property type="evidence" value="ECO:0007669"/>
    <property type="project" value="TreeGrafter"/>
</dbReference>
<dbReference type="EC" id="2.7.4.2" evidence="2"/>
<dbReference type="GO" id="GO:0010142">
    <property type="term" value="P:farnesyl diphosphate biosynthetic process, mevalonate pathway"/>
    <property type="evidence" value="ECO:0007669"/>
    <property type="project" value="TreeGrafter"/>
</dbReference>
<dbReference type="VEuPathDB" id="TriTrypDB:TCDM_03152"/>
<keyword evidence="7" id="KW-0472">Membrane</keyword>